<dbReference type="InterPro" id="IPR038248">
    <property type="entry name" value="Dicer_dimer_sf"/>
</dbReference>
<feature type="domain" description="PAZ" evidence="8">
    <location>
        <begin position="322"/>
        <end position="431"/>
    </location>
</feature>
<dbReference type="OrthoDB" id="416741at2759"/>
<dbReference type="Proteomes" id="UP000299102">
    <property type="component" value="Unassembled WGS sequence"/>
</dbReference>
<dbReference type="InterPro" id="IPR005034">
    <property type="entry name" value="Dicer_dimerisation"/>
</dbReference>
<name>A0A4C1WPT8_EUMVA</name>
<dbReference type="SUPFAM" id="SSF101690">
    <property type="entry name" value="PAZ domain"/>
    <property type="match status" value="1"/>
</dbReference>
<dbReference type="SMART" id="SM00949">
    <property type="entry name" value="PAZ"/>
    <property type="match status" value="1"/>
</dbReference>
<evidence type="ECO:0000256" key="1">
    <source>
        <dbReference type="ARBA" id="ARBA00022722"/>
    </source>
</evidence>
<dbReference type="GO" id="GO:0000166">
    <property type="term" value="F:nucleotide binding"/>
    <property type="evidence" value="ECO:0007669"/>
    <property type="project" value="UniProtKB-KW"/>
</dbReference>
<evidence type="ECO:0000313" key="11">
    <source>
        <dbReference type="Proteomes" id="UP000299102"/>
    </source>
</evidence>
<evidence type="ECO:0000256" key="7">
    <source>
        <dbReference type="PROSITE-ProRule" id="PRU00657"/>
    </source>
</evidence>
<dbReference type="AlphaFoldDB" id="A0A4C1WPT8"/>
<dbReference type="Gene3D" id="2.170.260.10">
    <property type="entry name" value="paz domain"/>
    <property type="match status" value="1"/>
</dbReference>
<dbReference type="PROSITE" id="PS50821">
    <property type="entry name" value="PAZ"/>
    <property type="match status" value="1"/>
</dbReference>
<dbReference type="PANTHER" id="PTHR14950:SF37">
    <property type="entry name" value="ENDORIBONUCLEASE DICER"/>
    <property type="match status" value="1"/>
</dbReference>
<evidence type="ECO:0000256" key="5">
    <source>
        <dbReference type="ARBA" id="ARBA00022801"/>
    </source>
</evidence>
<organism evidence="10 11">
    <name type="scientific">Eumeta variegata</name>
    <name type="common">Bagworm moth</name>
    <name type="synonym">Eumeta japonica</name>
    <dbReference type="NCBI Taxonomy" id="151549"/>
    <lineage>
        <taxon>Eukaryota</taxon>
        <taxon>Metazoa</taxon>
        <taxon>Ecdysozoa</taxon>
        <taxon>Arthropoda</taxon>
        <taxon>Hexapoda</taxon>
        <taxon>Insecta</taxon>
        <taxon>Pterygota</taxon>
        <taxon>Neoptera</taxon>
        <taxon>Endopterygota</taxon>
        <taxon>Lepidoptera</taxon>
        <taxon>Glossata</taxon>
        <taxon>Ditrysia</taxon>
        <taxon>Tineoidea</taxon>
        <taxon>Psychidae</taxon>
        <taxon>Oiketicinae</taxon>
        <taxon>Eumeta</taxon>
    </lineage>
</organism>
<keyword evidence="1" id="KW-0540">Nuclease</keyword>
<evidence type="ECO:0000313" key="10">
    <source>
        <dbReference type="EMBL" id="GBP52114.1"/>
    </source>
</evidence>
<keyword evidence="5" id="KW-0378">Hydrolase</keyword>
<keyword evidence="7" id="KW-0694">RNA-binding</keyword>
<dbReference type="GO" id="GO:0016891">
    <property type="term" value="F:RNA endonuclease activity producing 5'-phosphomonoesters, hydrolytic mechanism"/>
    <property type="evidence" value="ECO:0007669"/>
    <property type="project" value="InterPro"/>
</dbReference>
<evidence type="ECO:0000256" key="3">
    <source>
        <dbReference type="ARBA" id="ARBA00022741"/>
    </source>
</evidence>
<evidence type="ECO:0000256" key="2">
    <source>
        <dbReference type="ARBA" id="ARBA00022723"/>
    </source>
</evidence>
<dbReference type="GO" id="GO:0003723">
    <property type="term" value="F:RNA binding"/>
    <property type="evidence" value="ECO:0007669"/>
    <property type="project" value="UniProtKB-UniRule"/>
</dbReference>
<sequence>MFTPCACWGAQERFLREYTPTVQCRLRRCIPIVVKRRSMLVGHSDNRLMPTDEEIKKELYEDEDIQPYINPYSGTKLSASAAISLLNRYCSILPHDQFTRIIPKWIAEEKKTRKGEVMLLVTITLPIVCPVKEDIKGEPRKLLKAAKRTAALKACIELHKAGELDRESLLPREYAQVNFGTEEVKNCFPNWPWDEKEDSKLPKPGTKKRMRKHEKVYPSCLEGKKDWESDIQTFYLHVINMTIEFKEPKDSRELALYKLLMQTNGYAFLTYKPLPKICQFLYFIISYSIKYWTLPKKFVVYDGGINTLYVVPTIVQNGKHIVDWDTMTTHDSIPPHAPPLPQERRDLKVTRESYQYSVVTPWYRVDLLPSRYIVSNILEYLTPNSPFDDDTYSSYQHYYNCKYNLEILGPQDQPLLEVKDIRTRGNCLLPRASTLKTLTDKQKKLIGLAEGDAKMKGIKEVFIPEFCIHYDFPGVLWYKAIMLPSLIHRLTMLLVAEELRSTIARETNLGYESLPPGETW</sequence>
<keyword evidence="11" id="KW-1185">Reference proteome</keyword>
<reference evidence="10 11" key="1">
    <citation type="journal article" date="2019" name="Commun. Biol.">
        <title>The bagworm genome reveals a unique fibroin gene that provides high tensile strength.</title>
        <authorList>
            <person name="Kono N."/>
            <person name="Nakamura H."/>
            <person name="Ohtoshi R."/>
            <person name="Tomita M."/>
            <person name="Numata K."/>
            <person name="Arakawa K."/>
        </authorList>
    </citation>
    <scope>NUCLEOTIDE SEQUENCE [LARGE SCALE GENOMIC DNA]</scope>
</reference>
<dbReference type="InterPro" id="IPR036085">
    <property type="entry name" value="PAZ_dom_sf"/>
</dbReference>
<dbReference type="GO" id="GO:0046872">
    <property type="term" value="F:metal ion binding"/>
    <property type="evidence" value="ECO:0007669"/>
    <property type="project" value="UniProtKB-KW"/>
</dbReference>
<keyword evidence="6" id="KW-0460">Magnesium</keyword>
<protein>
    <submittedName>
        <fullName evidence="10">Endoribonuclease Dcr-1</fullName>
    </submittedName>
</protein>
<dbReference type="InterPro" id="IPR003100">
    <property type="entry name" value="PAZ_dom"/>
</dbReference>
<comment type="caution">
    <text evidence="10">The sequence shown here is derived from an EMBL/GenBank/DDBJ whole genome shotgun (WGS) entry which is preliminary data.</text>
</comment>
<dbReference type="Pfam" id="PF02170">
    <property type="entry name" value="PAZ"/>
    <property type="match status" value="1"/>
</dbReference>
<keyword evidence="4" id="KW-0255">Endonuclease</keyword>
<evidence type="ECO:0000259" key="9">
    <source>
        <dbReference type="PROSITE" id="PS51327"/>
    </source>
</evidence>
<dbReference type="STRING" id="151549.A0A4C1WPT8"/>
<gene>
    <name evidence="10" type="primary">Dcr-1</name>
    <name evidence="10" type="ORF">EVAR_42017_1</name>
</gene>
<dbReference type="Gene3D" id="3.30.160.380">
    <property type="entry name" value="Dicer dimerisation domain"/>
    <property type="match status" value="1"/>
</dbReference>
<keyword evidence="2" id="KW-0479">Metal-binding</keyword>
<dbReference type="EMBL" id="BGZK01000595">
    <property type="protein sequence ID" value="GBP52114.1"/>
    <property type="molecule type" value="Genomic_DNA"/>
</dbReference>
<proteinExistence type="predicted"/>
<evidence type="ECO:0000256" key="6">
    <source>
        <dbReference type="ARBA" id="ARBA00022842"/>
    </source>
</evidence>
<evidence type="ECO:0000259" key="8">
    <source>
        <dbReference type="PROSITE" id="PS50821"/>
    </source>
</evidence>
<accession>A0A4C1WPT8</accession>
<dbReference type="PROSITE" id="PS51327">
    <property type="entry name" value="DICER_DSRBF"/>
    <property type="match status" value="1"/>
</dbReference>
<dbReference type="Pfam" id="PF03368">
    <property type="entry name" value="Dicer_dimer"/>
    <property type="match status" value="1"/>
</dbReference>
<keyword evidence="3" id="KW-0547">Nucleotide-binding</keyword>
<dbReference type="PANTHER" id="PTHR14950">
    <property type="entry name" value="DICER-RELATED"/>
    <property type="match status" value="1"/>
</dbReference>
<feature type="domain" description="Dicer dsRNA-binding fold" evidence="9">
    <location>
        <begin position="82"/>
        <end position="178"/>
    </location>
</feature>
<evidence type="ECO:0000256" key="4">
    <source>
        <dbReference type="ARBA" id="ARBA00022759"/>
    </source>
</evidence>